<feature type="region of interest" description="Disordered" evidence="1">
    <location>
        <begin position="23"/>
        <end position="55"/>
    </location>
</feature>
<dbReference type="RefSeq" id="WP_207009926.1">
    <property type="nucleotide sequence ID" value="NZ_CP022295.1"/>
</dbReference>
<feature type="transmembrane region" description="Helical" evidence="2">
    <location>
        <begin position="216"/>
        <end position="236"/>
    </location>
</feature>
<organism evidence="3 4">
    <name type="scientific">Nocardioides aromaticivorans</name>
    <dbReference type="NCBI Taxonomy" id="200618"/>
    <lineage>
        <taxon>Bacteria</taxon>
        <taxon>Bacillati</taxon>
        <taxon>Actinomycetota</taxon>
        <taxon>Actinomycetes</taxon>
        <taxon>Propionibacteriales</taxon>
        <taxon>Nocardioidaceae</taxon>
        <taxon>Nocardioides</taxon>
    </lineage>
</organism>
<feature type="transmembrane region" description="Helical" evidence="2">
    <location>
        <begin position="91"/>
        <end position="111"/>
    </location>
</feature>
<proteinExistence type="predicted"/>
<evidence type="ECO:0000256" key="1">
    <source>
        <dbReference type="SAM" id="MobiDB-lite"/>
    </source>
</evidence>
<dbReference type="EMBL" id="CP022295">
    <property type="protein sequence ID" value="QSR25658.1"/>
    <property type="molecule type" value="Genomic_DNA"/>
</dbReference>
<accession>A0ABX7PIX5</accession>
<feature type="transmembrane region" description="Helical" evidence="2">
    <location>
        <begin position="257"/>
        <end position="277"/>
    </location>
</feature>
<name>A0ABX7PIX5_9ACTN</name>
<reference evidence="3 4" key="1">
    <citation type="submission" date="2017-06" db="EMBL/GenBank/DDBJ databases">
        <title>Complete Genome Sequence of the Soil Carbazole-Degrading Bacterium Nocardioides aromaticivorans IC177.</title>
        <authorList>
            <person name="Vejarano F."/>
            <person name="Suzuki-Minakuchi C."/>
            <person name="Ohtsubo Y."/>
            <person name="Tsuda M."/>
            <person name="Okada K."/>
            <person name="Nojiri H."/>
        </authorList>
    </citation>
    <scope>NUCLEOTIDE SEQUENCE [LARGE SCALE GENOMIC DNA]</scope>
    <source>
        <strain evidence="3 4">IC177</strain>
    </source>
</reference>
<feature type="compositionally biased region" description="Low complexity" evidence="1">
    <location>
        <begin position="34"/>
        <end position="53"/>
    </location>
</feature>
<gene>
    <name evidence="3" type="ORF">CFH99_08490</name>
</gene>
<feature type="transmembrane region" description="Helical" evidence="2">
    <location>
        <begin position="183"/>
        <end position="204"/>
    </location>
</feature>
<dbReference type="Pfam" id="PF12811">
    <property type="entry name" value="BaxI_1"/>
    <property type="match status" value="1"/>
</dbReference>
<keyword evidence="2" id="KW-1133">Transmembrane helix</keyword>
<dbReference type="PIRSF" id="PIRSF009160">
    <property type="entry name" value="UCP009160"/>
    <property type="match status" value="1"/>
</dbReference>
<feature type="compositionally biased region" description="Gly residues" evidence="1">
    <location>
        <begin position="23"/>
        <end position="33"/>
    </location>
</feature>
<feature type="transmembrane region" description="Helical" evidence="2">
    <location>
        <begin position="150"/>
        <end position="171"/>
    </location>
</feature>
<evidence type="ECO:0000313" key="3">
    <source>
        <dbReference type="EMBL" id="QSR25658.1"/>
    </source>
</evidence>
<sequence length="280" mass="29415">MQSNNPVFRRSEEFNRSGAGAYHGFGQQPGYGQPGQPYPGYGQPAPTPTTGTGRMTIDSVVQSTSITIGITVLAAAVTWLVTPAISPETGIPSSLLAASVIGSGAAFILSLVNSFKRIISPGLVMAFAVAEGVALGALSELFNAVYGGGIVVQAVIGTFAAFGGTLAAYKFFDIQVGNKFRTFVIAAMFGMVALSLFEVVLGLFGSNLGLFEDGALGLVFAIAGLVLGVFMLILDFDFVEQGVRNGLPERESWRASFGLLVSLVWIYTNLLRILAILQQD</sequence>
<evidence type="ECO:0008006" key="5">
    <source>
        <dbReference type="Google" id="ProtNLM"/>
    </source>
</evidence>
<feature type="transmembrane region" description="Helical" evidence="2">
    <location>
        <begin position="118"/>
        <end position="138"/>
    </location>
</feature>
<feature type="transmembrane region" description="Helical" evidence="2">
    <location>
        <begin position="64"/>
        <end position="85"/>
    </location>
</feature>
<dbReference type="Proteomes" id="UP000662818">
    <property type="component" value="Chromosome"/>
</dbReference>
<protein>
    <recommendedName>
        <fullName evidence="5">Bax inhibitor-1/YccA family protein</fullName>
    </recommendedName>
</protein>
<dbReference type="InterPro" id="IPR010539">
    <property type="entry name" value="BaxI_1-like"/>
</dbReference>
<keyword evidence="4" id="KW-1185">Reference proteome</keyword>
<evidence type="ECO:0000313" key="4">
    <source>
        <dbReference type="Proteomes" id="UP000662818"/>
    </source>
</evidence>
<keyword evidence="2" id="KW-0472">Membrane</keyword>
<dbReference type="PANTHER" id="PTHR41282">
    <property type="entry name" value="CONSERVED TRANSMEMBRANE PROTEIN-RELATED"/>
    <property type="match status" value="1"/>
</dbReference>
<dbReference type="PANTHER" id="PTHR41282:SF1">
    <property type="entry name" value="CONSERVED TRANSMEMBRANE PROTEIN-RELATED"/>
    <property type="match status" value="1"/>
</dbReference>
<keyword evidence="2" id="KW-0812">Transmembrane</keyword>
<evidence type="ECO:0000256" key="2">
    <source>
        <dbReference type="SAM" id="Phobius"/>
    </source>
</evidence>